<organism evidence="7 8">
    <name type="scientific">Puccinia striiformis</name>
    <dbReference type="NCBI Taxonomy" id="27350"/>
    <lineage>
        <taxon>Eukaryota</taxon>
        <taxon>Fungi</taxon>
        <taxon>Dikarya</taxon>
        <taxon>Basidiomycota</taxon>
        <taxon>Pucciniomycotina</taxon>
        <taxon>Pucciniomycetes</taxon>
        <taxon>Pucciniales</taxon>
        <taxon>Pucciniaceae</taxon>
        <taxon>Puccinia</taxon>
    </lineage>
</organism>
<keyword evidence="5" id="KW-0143">Chaperone</keyword>
<protein>
    <recommendedName>
        <fullName evidence="2">non-chaperonin molecular chaperone ATPase</fullName>
        <ecNumber evidence="2">3.6.4.10</ecNumber>
    </recommendedName>
</protein>
<dbReference type="Proteomes" id="UP000239156">
    <property type="component" value="Unassembled WGS sequence"/>
</dbReference>
<dbReference type="Gene3D" id="3.30.420.40">
    <property type="match status" value="1"/>
</dbReference>
<dbReference type="GO" id="GO:0140662">
    <property type="term" value="F:ATP-dependent protein folding chaperone"/>
    <property type="evidence" value="ECO:0007669"/>
    <property type="project" value="InterPro"/>
</dbReference>
<evidence type="ECO:0000256" key="5">
    <source>
        <dbReference type="ARBA" id="ARBA00023186"/>
    </source>
</evidence>
<dbReference type="FunFam" id="3.30.420.40:FF:000028">
    <property type="entry name" value="heat shock 70 kDa protein-like"/>
    <property type="match status" value="1"/>
</dbReference>
<dbReference type="InterPro" id="IPR043129">
    <property type="entry name" value="ATPase_NBD"/>
</dbReference>
<dbReference type="FunFam" id="3.30.30.30:FF:000005">
    <property type="entry name" value="Heat shock protein ssb1"/>
    <property type="match status" value="1"/>
</dbReference>
<dbReference type="InterPro" id="IPR013126">
    <property type="entry name" value="Hsp_70_fam"/>
</dbReference>
<evidence type="ECO:0000256" key="4">
    <source>
        <dbReference type="ARBA" id="ARBA00022840"/>
    </source>
</evidence>
<comment type="catalytic activity">
    <reaction evidence="6">
        <text>ATP + H2O = ADP + phosphate + H(+)</text>
        <dbReference type="Rhea" id="RHEA:13065"/>
        <dbReference type="ChEBI" id="CHEBI:15377"/>
        <dbReference type="ChEBI" id="CHEBI:15378"/>
        <dbReference type="ChEBI" id="CHEBI:30616"/>
        <dbReference type="ChEBI" id="CHEBI:43474"/>
        <dbReference type="ChEBI" id="CHEBI:456216"/>
        <dbReference type="EC" id="3.6.4.10"/>
    </reaction>
</comment>
<dbReference type="EMBL" id="PKSL01000025">
    <property type="protein sequence ID" value="POW13380.1"/>
    <property type="molecule type" value="Genomic_DNA"/>
</dbReference>
<evidence type="ECO:0000256" key="6">
    <source>
        <dbReference type="ARBA" id="ARBA00048056"/>
    </source>
</evidence>
<keyword evidence="4" id="KW-0067">ATP-binding</keyword>
<accession>A0A2S4VV57</accession>
<gene>
    <name evidence="7" type="ORF">PSTT_03835</name>
</gene>
<comment type="caution">
    <text evidence="7">The sequence shown here is derived from an EMBL/GenBank/DDBJ whole genome shotgun (WGS) entry which is preliminary data.</text>
</comment>
<dbReference type="SUPFAM" id="SSF53067">
    <property type="entry name" value="Actin-like ATPase domain"/>
    <property type="match status" value="1"/>
</dbReference>
<reference evidence="7" key="1">
    <citation type="submission" date="2017-12" db="EMBL/GenBank/DDBJ databases">
        <title>Gene loss provides genomic basis for host adaptation in cereal stripe rust fungi.</title>
        <authorList>
            <person name="Xia C."/>
        </authorList>
    </citation>
    <scope>NUCLEOTIDE SEQUENCE [LARGE SCALE GENOMIC DNA]</scope>
    <source>
        <strain evidence="7">93-210</strain>
    </source>
</reference>
<keyword evidence="8" id="KW-1185">Reference proteome</keyword>
<dbReference type="GO" id="GO:0005524">
    <property type="term" value="F:ATP binding"/>
    <property type="evidence" value="ECO:0007669"/>
    <property type="project" value="UniProtKB-KW"/>
</dbReference>
<evidence type="ECO:0000313" key="8">
    <source>
        <dbReference type="Proteomes" id="UP000239156"/>
    </source>
</evidence>
<dbReference type="VEuPathDB" id="FungiDB:PSTT_03835"/>
<sequence>MSLALRPKAPNSMVPSVLILIPPTLVLVFDKTTGWRSLPTVGNRTTPSYMAFTSEEHLIGDAVKNQSIVHCPFTVIKKEGSPFIQVDYLREINIFSSQESSAMALTKLCHGPHQAQGDYQDQQ</sequence>
<dbReference type="EC" id="3.6.4.10" evidence="2"/>
<keyword evidence="3" id="KW-0547">Nucleotide-binding</keyword>
<evidence type="ECO:0000313" key="7">
    <source>
        <dbReference type="EMBL" id="POW13380.1"/>
    </source>
</evidence>
<evidence type="ECO:0000256" key="2">
    <source>
        <dbReference type="ARBA" id="ARBA00012554"/>
    </source>
</evidence>
<dbReference type="Pfam" id="PF00012">
    <property type="entry name" value="HSP70"/>
    <property type="match status" value="1"/>
</dbReference>
<comment type="similarity">
    <text evidence="1">Belongs to the heat shock protein 70 family.</text>
</comment>
<dbReference type="AlphaFoldDB" id="A0A2S4VV57"/>
<evidence type="ECO:0000256" key="3">
    <source>
        <dbReference type="ARBA" id="ARBA00022741"/>
    </source>
</evidence>
<evidence type="ECO:0000256" key="1">
    <source>
        <dbReference type="ARBA" id="ARBA00007381"/>
    </source>
</evidence>
<proteinExistence type="inferred from homology"/>
<name>A0A2S4VV57_9BASI</name>